<protein>
    <recommendedName>
        <fullName evidence="5">DUF1092 family protein</fullName>
    </recommendedName>
</protein>
<organism evidence="3 4">
    <name type="scientific">Nostoc piscinale CENA21</name>
    <dbReference type="NCBI Taxonomy" id="224013"/>
    <lineage>
        <taxon>Bacteria</taxon>
        <taxon>Bacillati</taxon>
        <taxon>Cyanobacteriota</taxon>
        <taxon>Cyanophyceae</taxon>
        <taxon>Nostocales</taxon>
        <taxon>Nostocaceae</taxon>
        <taxon>Nostoc</taxon>
    </lineage>
</organism>
<name>A0A0M4SN60_9NOSO</name>
<keyword evidence="4" id="KW-1185">Reference proteome</keyword>
<evidence type="ECO:0008006" key="5">
    <source>
        <dbReference type="Google" id="ProtNLM"/>
    </source>
</evidence>
<dbReference type="PATRIC" id="fig|224013.5.peg.4807"/>
<evidence type="ECO:0000259" key="1">
    <source>
        <dbReference type="Pfam" id="PF06485"/>
    </source>
</evidence>
<dbReference type="Pfam" id="PF06485">
    <property type="entry name" value="Tab2-like_N"/>
    <property type="match status" value="1"/>
</dbReference>
<proteinExistence type="predicted"/>
<reference evidence="4" key="1">
    <citation type="submission" date="2015-07" db="EMBL/GenBank/DDBJ databases">
        <title>Genome Of Nitrogen-Fixing Cyanobacterium Nostoc piscinale CENA21 From Solimoes/Amazon River Floodplain Sediments And Comparative Genomics To Uncover Biosynthetic Natural Products Potential.</title>
        <authorList>
            <person name="Leao T.F."/>
            <person name="Leao P.N."/>
            <person name="Guimaraes P.I."/>
            <person name="de Melo A.G.C."/>
            <person name="Ramos R.T.J."/>
            <person name="Silva A."/>
            <person name="Fiore M.F."/>
            <person name="Schneider M.P.C."/>
        </authorList>
    </citation>
    <scope>NUCLEOTIDE SEQUENCE [LARGE SCALE GENOMIC DNA]</scope>
    <source>
        <strain evidence="4">CENA21</strain>
    </source>
</reference>
<accession>A0A0M4SN60</accession>
<dbReference type="PANTHER" id="PTHR34556">
    <property type="match status" value="1"/>
</dbReference>
<feature type="domain" description="RNA-binding protein Tab2/Atab2 C-terminal" evidence="2">
    <location>
        <begin position="107"/>
        <end position="261"/>
    </location>
</feature>
<dbReference type="Proteomes" id="UP000062645">
    <property type="component" value="Chromosome"/>
</dbReference>
<dbReference type="EMBL" id="CP012036">
    <property type="protein sequence ID" value="ALF54622.1"/>
    <property type="molecule type" value="Genomic_DNA"/>
</dbReference>
<dbReference type="RefSeq" id="WP_062295166.1">
    <property type="nucleotide sequence ID" value="NZ_CP012036.1"/>
</dbReference>
<dbReference type="PANTHER" id="PTHR34556:SF2">
    <property type="entry name" value="PROTEIN TAB2 HOMOLOG, CHLOROPLASTIC"/>
    <property type="match status" value="1"/>
</dbReference>
<dbReference type="InterPro" id="IPR009472">
    <property type="entry name" value="Tab2-like"/>
</dbReference>
<dbReference type="GO" id="GO:0003723">
    <property type="term" value="F:RNA binding"/>
    <property type="evidence" value="ECO:0007669"/>
    <property type="project" value="InterPro"/>
</dbReference>
<dbReference type="AlphaFoldDB" id="A0A0M4SN60"/>
<gene>
    <name evidence="3" type="ORF">ACX27_20105</name>
</gene>
<feature type="domain" description="RNA-binding protein Tab2-like N-terminal" evidence="1">
    <location>
        <begin position="3"/>
        <end position="103"/>
    </location>
</feature>
<evidence type="ECO:0000313" key="4">
    <source>
        <dbReference type="Proteomes" id="UP000062645"/>
    </source>
</evidence>
<dbReference type="InterPro" id="IPR046760">
    <property type="entry name" value="Tab2-like_N"/>
</dbReference>
<dbReference type="Pfam" id="PF20429">
    <property type="entry name" value="Tab2-like_C"/>
    <property type="match status" value="1"/>
</dbReference>
<evidence type="ECO:0000313" key="3">
    <source>
        <dbReference type="EMBL" id="ALF54622.1"/>
    </source>
</evidence>
<dbReference type="InterPro" id="IPR046761">
    <property type="entry name" value="Tab2-like_C"/>
</dbReference>
<evidence type="ECO:0000259" key="2">
    <source>
        <dbReference type="Pfam" id="PF20429"/>
    </source>
</evidence>
<sequence length="263" mass="29509">MKIWQADFYRSSQQDISEKIVWELLICNANRSFEYTATCLQSEANSNWLTTQIQQAAGAELPDVIQVFRPQSLSLIETAGRNLGIAVEASRRTLALKQWLKERHSDFSLEKPAPLPLPENLWGEQWRFATLAAGDLEIEFSDRPIPILSMPEFLKPINLGLASTIPVPGVVIYGGRQSMRLARWLATTHPVALNYIPGAPDGLILEAGLVDRWVLATFEDAEVAAAAKIYQQRQQQSQGLHFLLIQPDDSGMTYSGFWLLQTE</sequence>
<dbReference type="STRING" id="224013.ACX27_20105"/>
<dbReference type="KEGG" id="npz:ACX27_20105"/>
<reference evidence="3 4" key="2">
    <citation type="journal article" date="2016" name="Genome Announc.">
        <title>Draft Genome Sequence of the N2-Fixing Cyanobacterium Nostoc piscinale CENA21, Isolated from the Brazilian Amazon Floodplain.</title>
        <authorList>
            <person name="Leao T."/>
            <person name="Guimaraes P.I."/>
            <person name="de Melo A.G."/>
            <person name="Ramos R.T."/>
            <person name="Leao P.N."/>
            <person name="Silva A."/>
            <person name="Fiore M.F."/>
            <person name="Schneider M.P."/>
        </authorList>
    </citation>
    <scope>NUCLEOTIDE SEQUENCE [LARGE SCALE GENOMIC DNA]</scope>
    <source>
        <strain evidence="3 4">CENA21</strain>
    </source>
</reference>